<dbReference type="HAMAP" id="MF_01357">
    <property type="entry name" value="NDH1_NuoC"/>
    <property type="match status" value="1"/>
</dbReference>
<dbReference type="Gene3D" id="3.30.460.80">
    <property type="entry name" value="NADH:ubiquinone oxidoreductase, 30kDa subunit"/>
    <property type="match status" value="1"/>
</dbReference>
<dbReference type="GO" id="GO:0008137">
    <property type="term" value="F:NADH dehydrogenase (ubiquinone) activity"/>
    <property type="evidence" value="ECO:0007669"/>
    <property type="project" value="InterPro"/>
</dbReference>
<keyword evidence="5" id="KW-1185">Reference proteome</keyword>
<comment type="caution">
    <text evidence="4">The sequence shown here is derived from an EMBL/GenBank/DDBJ whole genome shotgun (WGS) entry which is preliminary data.</text>
</comment>
<dbReference type="InterPro" id="IPR001268">
    <property type="entry name" value="NADH_UbQ_OxRdtase_30kDa_su"/>
</dbReference>
<comment type="similarity">
    <text evidence="1">Belongs to the complex I 30 kDa subunit family.</text>
</comment>
<dbReference type="InterPro" id="IPR037232">
    <property type="entry name" value="NADH_quin_OxRdtase_su_C/D-like"/>
</dbReference>
<dbReference type="PANTHER" id="PTHR10884:SF14">
    <property type="entry name" value="NADH DEHYDROGENASE [UBIQUINONE] IRON-SULFUR PROTEIN 3, MITOCHONDRIAL"/>
    <property type="match status" value="1"/>
</dbReference>
<dbReference type="NCBIfam" id="TIGR01961">
    <property type="entry name" value="NuoC_fam"/>
    <property type="match status" value="1"/>
</dbReference>
<dbReference type="AlphaFoldDB" id="A0AAW2YN16"/>
<reference evidence="4 5" key="1">
    <citation type="submission" date="2024-03" db="EMBL/GenBank/DDBJ databases">
        <title>The Acrasis kona genome and developmental transcriptomes reveal deep origins of eukaryotic multicellular pathways.</title>
        <authorList>
            <person name="Sheikh S."/>
            <person name="Fu C.-J."/>
            <person name="Brown M.W."/>
            <person name="Baldauf S.L."/>
        </authorList>
    </citation>
    <scope>NUCLEOTIDE SEQUENCE [LARGE SCALE GENOMIC DNA]</scope>
    <source>
        <strain evidence="4 5">ATCC MYA-3509</strain>
    </source>
</reference>
<protein>
    <submittedName>
        <fullName evidence="4">NADH dehydrogenase (Ubiquinone) Fe-S protein</fullName>
    </submittedName>
</protein>
<dbReference type="InterPro" id="IPR010218">
    <property type="entry name" value="NADH_DH_suC"/>
</dbReference>
<accession>A0AAW2YN16</accession>
<proteinExistence type="inferred from homology"/>
<dbReference type="EMBL" id="JAOPGA020000434">
    <property type="protein sequence ID" value="KAL0478572.1"/>
    <property type="molecule type" value="Genomic_DNA"/>
</dbReference>
<dbReference type="Pfam" id="PF00329">
    <property type="entry name" value="Complex1_30kDa"/>
    <property type="match status" value="1"/>
</dbReference>
<evidence type="ECO:0000313" key="5">
    <source>
        <dbReference type="Proteomes" id="UP001431209"/>
    </source>
</evidence>
<keyword evidence="2" id="KW-0813">Transport</keyword>
<dbReference type="Proteomes" id="UP001431209">
    <property type="component" value="Unassembled WGS sequence"/>
</dbReference>
<gene>
    <name evidence="4" type="ORF">AKO1_008149</name>
</gene>
<sequence length="195" mass="23479">MSKAFQFVKYVAQLTPKYVSNSFHREFYYLHTQPKYLVQLMHVLNLHHNYQFKMFMDLAAIDYPANRDRFQVVYNLLSTLYANRLFVKVNNNETDSLPSLTFKYPSANWYEREAFDMFGIHFSNNNDLRRILTDYGFSGHPLRKDFPMHGFTEVAYSERRKTVIYKPISLVQNYRNYDTLTPWNYFHDFDIPSQV</sequence>
<name>A0AAW2YN16_9EUKA</name>
<evidence type="ECO:0000259" key="3">
    <source>
        <dbReference type="Pfam" id="PF00329"/>
    </source>
</evidence>
<evidence type="ECO:0000256" key="2">
    <source>
        <dbReference type="ARBA" id="ARBA00022448"/>
    </source>
</evidence>
<evidence type="ECO:0000313" key="4">
    <source>
        <dbReference type="EMBL" id="KAL0478572.1"/>
    </source>
</evidence>
<dbReference type="PANTHER" id="PTHR10884">
    <property type="entry name" value="NADH DEHYDROGENASE UBIQUINONE IRON-SULFUR PROTEIN 3"/>
    <property type="match status" value="1"/>
</dbReference>
<dbReference type="GO" id="GO:0016651">
    <property type="term" value="F:oxidoreductase activity, acting on NAD(P)H"/>
    <property type="evidence" value="ECO:0007669"/>
    <property type="project" value="InterPro"/>
</dbReference>
<organism evidence="4 5">
    <name type="scientific">Acrasis kona</name>
    <dbReference type="NCBI Taxonomy" id="1008807"/>
    <lineage>
        <taxon>Eukaryota</taxon>
        <taxon>Discoba</taxon>
        <taxon>Heterolobosea</taxon>
        <taxon>Tetramitia</taxon>
        <taxon>Eutetramitia</taxon>
        <taxon>Acrasidae</taxon>
        <taxon>Acrasis</taxon>
    </lineage>
</organism>
<dbReference type="SUPFAM" id="SSF143243">
    <property type="entry name" value="Nqo5-like"/>
    <property type="match status" value="1"/>
</dbReference>
<evidence type="ECO:0000256" key="1">
    <source>
        <dbReference type="ARBA" id="ARBA00007569"/>
    </source>
</evidence>
<feature type="domain" description="NADH:ubiquinone oxidoreductase 30kDa subunit" evidence="3">
    <location>
        <begin position="31"/>
        <end position="151"/>
    </location>
</feature>